<dbReference type="OrthoDB" id="8123891at2759"/>
<organism evidence="2 3">
    <name type="scientific">Nephila pilipes</name>
    <name type="common">Giant wood spider</name>
    <name type="synonym">Nephila maculata</name>
    <dbReference type="NCBI Taxonomy" id="299642"/>
    <lineage>
        <taxon>Eukaryota</taxon>
        <taxon>Metazoa</taxon>
        <taxon>Ecdysozoa</taxon>
        <taxon>Arthropoda</taxon>
        <taxon>Chelicerata</taxon>
        <taxon>Arachnida</taxon>
        <taxon>Araneae</taxon>
        <taxon>Araneomorphae</taxon>
        <taxon>Entelegynae</taxon>
        <taxon>Araneoidea</taxon>
        <taxon>Nephilidae</taxon>
        <taxon>Nephila</taxon>
    </lineage>
</organism>
<evidence type="ECO:0000313" key="2">
    <source>
        <dbReference type="EMBL" id="GFT45798.1"/>
    </source>
</evidence>
<reference evidence="2" key="1">
    <citation type="submission" date="2020-08" db="EMBL/GenBank/DDBJ databases">
        <title>Multicomponent nature underlies the extraordinary mechanical properties of spider dragline silk.</title>
        <authorList>
            <person name="Kono N."/>
            <person name="Nakamura H."/>
            <person name="Mori M."/>
            <person name="Yoshida Y."/>
            <person name="Ohtoshi R."/>
            <person name="Malay A.D."/>
            <person name="Moran D.A.P."/>
            <person name="Tomita M."/>
            <person name="Numata K."/>
            <person name="Arakawa K."/>
        </authorList>
    </citation>
    <scope>NUCLEOTIDE SEQUENCE</scope>
</reference>
<comment type="caution">
    <text evidence="2">The sequence shown here is derived from an EMBL/GenBank/DDBJ whole genome shotgun (WGS) entry which is preliminary data.</text>
</comment>
<name>A0A8X6P2D6_NEPPI</name>
<dbReference type="Proteomes" id="UP000887013">
    <property type="component" value="Unassembled WGS sequence"/>
</dbReference>
<gene>
    <name evidence="2" type="ORF">NPIL_653711</name>
</gene>
<feature type="compositionally biased region" description="Polar residues" evidence="1">
    <location>
        <begin position="174"/>
        <end position="195"/>
    </location>
</feature>
<proteinExistence type="predicted"/>
<evidence type="ECO:0000313" key="3">
    <source>
        <dbReference type="Proteomes" id="UP000887013"/>
    </source>
</evidence>
<dbReference type="AlphaFoldDB" id="A0A8X6P2D6"/>
<feature type="compositionally biased region" description="Low complexity" evidence="1">
    <location>
        <begin position="196"/>
        <end position="205"/>
    </location>
</feature>
<protein>
    <submittedName>
        <fullName evidence="2">Uncharacterized protein</fullName>
    </submittedName>
</protein>
<keyword evidence="3" id="KW-1185">Reference proteome</keyword>
<sequence>MEENNSIMTETPQIVSIPTILNIVSNISNSDQCLHADAKLSEYIALIPQIVFQKQEEKNNYASELYTIQEEVRSKFNTIKIYPQTPAAYHLIRRHATEENLQHFTFQLPEDKKKIRAVIRGMPTDMPPEDIMQELDDLGFTPETCQKTTRNEHQQELKNILKEKRESRAPRPVSHTTSATYAEVTKNSPAPTSQDNSPTTTSAPASISNINEIFKQLKDPECLEMFGILKKFIAISKSGKSTLERFAEIMALLQIDQINV</sequence>
<evidence type="ECO:0000256" key="1">
    <source>
        <dbReference type="SAM" id="MobiDB-lite"/>
    </source>
</evidence>
<accession>A0A8X6P2D6</accession>
<dbReference type="EMBL" id="BMAW01064551">
    <property type="protein sequence ID" value="GFT45798.1"/>
    <property type="molecule type" value="Genomic_DNA"/>
</dbReference>
<feature type="region of interest" description="Disordered" evidence="1">
    <location>
        <begin position="161"/>
        <end position="205"/>
    </location>
</feature>